<dbReference type="Proteomes" id="UP000176501">
    <property type="component" value="Unassembled WGS sequence"/>
</dbReference>
<dbReference type="Pfam" id="PF02481">
    <property type="entry name" value="DNA_processg_A"/>
    <property type="match status" value="1"/>
</dbReference>
<evidence type="ECO:0000313" key="2">
    <source>
        <dbReference type="EMBL" id="OGL99613.1"/>
    </source>
</evidence>
<sequence length="191" mass="21473">MQRETQSLDELFAQVEPKTHGQIIWLGITGSWRKTNEEIERTVRESVREIYDRGAGIVSGGALSVDFFATDEALLLDPTATRIKIFLPVTLERYAAHYRKRAQEGIITSAQAEALIGQLEEVKKRNQFALVENTVNISVDPTTYFERNTEVVNASDALLGFQVNESEGAGDTVNKAIIQRKPVFVRRYNIS</sequence>
<accession>A0A1F7W9W5</accession>
<dbReference type="EMBL" id="MGFE01000001">
    <property type="protein sequence ID" value="OGL99613.1"/>
    <property type="molecule type" value="Genomic_DNA"/>
</dbReference>
<gene>
    <name evidence="2" type="ORF">A2304_04395</name>
</gene>
<dbReference type="InterPro" id="IPR057666">
    <property type="entry name" value="DrpA_SLOG"/>
</dbReference>
<evidence type="ECO:0000259" key="1">
    <source>
        <dbReference type="Pfam" id="PF02481"/>
    </source>
</evidence>
<reference evidence="2 3" key="1">
    <citation type="journal article" date="2016" name="Nat. Commun.">
        <title>Thousands of microbial genomes shed light on interconnected biogeochemical processes in an aquifer system.</title>
        <authorList>
            <person name="Anantharaman K."/>
            <person name="Brown C.T."/>
            <person name="Hug L.A."/>
            <person name="Sharon I."/>
            <person name="Castelle C.J."/>
            <person name="Probst A.J."/>
            <person name="Thomas B.C."/>
            <person name="Singh A."/>
            <person name="Wilkins M.J."/>
            <person name="Karaoz U."/>
            <person name="Brodie E.L."/>
            <person name="Williams K.H."/>
            <person name="Hubbard S.S."/>
            <person name="Banfield J.F."/>
        </authorList>
    </citation>
    <scope>NUCLEOTIDE SEQUENCE [LARGE SCALE GENOMIC DNA]</scope>
</reference>
<dbReference type="Gene3D" id="3.40.50.450">
    <property type="match status" value="1"/>
</dbReference>
<comment type="caution">
    <text evidence="2">The sequence shown here is derived from an EMBL/GenBank/DDBJ whole genome shotgun (WGS) entry which is preliminary data.</text>
</comment>
<dbReference type="AlphaFoldDB" id="A0A1F7W9W5"/>
<name>A0A1F7W9W5_9BACT</name>
<feature type="domain" description="Smf/DprA SLOG" evidence="1">
    <location>
        <begin position="25"/>
        <end position="186"/>
    </location>
</feature>
<evidence type="ECO:0000313" key="3">
    <source>
        <dbReference type="Proteomes" id="UP000176501"/>
    </source>
</evidence>
<dbReference type="SUPFAM" id="SSF102405">
    <property type="entry name" value="MCP/YpsA-like"/>
    <property type="match status" value="1"/>
</dbReference>
<organism evidence="2 3">
    <name type="scientific">Candidatus Uhrbacteria bacterium RIFOXYB2_FULL_57_15</name>
    <dbReference type="NCBI Taxonomy" id="1802422"/>
    <lineage>
        <taxon>Bacteria</taxon>
        <taxon>Candidatus Uhriibacteriota</taxon>
    </lineage>
</organism>
<proteinExistence type="predicted"/>
<protein>
    <recommendedName>
        <fullName evidence="1">Smf/DprA SLOG domain-containing protein</fullName>
    </recommendedName>
</protein>